<dbReference type="Proteomes" id="UP000184452">
    <property type="component" value="Unassembled WGS sequence"/>
</dbReference>
<proteinExistence type="predicted"/>
<keyword evidence="2" id="KW-1185">Reference proteome</keyword>
<evidence type="ECO:0000313" key="1">
    <source>
        <dbReference type="EMBL" id="SHK91499.1"/>
    </source>
</evidence>
<name>A0A1M6WCX0_9ACTN</name>
<accession>A0A1M6WCX0</accession>
<dbReference type="OrthoDB" id="3867913at2"/>
<reference evidence="1 2" key="1">
    <citation type="submission" date="2016-11" db="EMBL/GenBank/DDBJ databases">
        <authorList>
            <person name="Jaros S."/>
            <person name="Januszkiewicz K."/>
            <person name="Wedrychowicz H."/>
        </authorList>
    </citation>
    <scope>NUCLEOTIDE SEQUENCE [LARGE SCALE GENOMIC DNA]</scope>
    <source>
        <strain evidence="1 2">CGMCC 4.5723</strain>
    </source>
</reference>
<sequence length="73" mass="7878">MLKVTTVSGLAFPGARQVVRIERCRRRHGTVKGSREVVFAATDLDAHQVCPAEVAAHAPGTGRWRTECTTCGT</sequence>
<protein>
    <submittedName>
        <fullName evidence="1">Uncharacterized protein</fullName>
    </submittedName>
</protein>
<dbReference type="EMBL" id="FQZK01000042">
    <property type="protein sequence ID" value="SHK91499.1"/>
    <property type="molecule type" value="Genomic_DNA"/>
</dbReference>
<evidence type="ECO:0000313" key="2">
    <source>
        <dbReference type="Proteomes" id="UP000184452"/>
    </source>
</evidence>
<organism evidence="1 2">
    <name type="scientific">Nocardiopsis flavescens</name>
    <dbReference type="NCBI Taxonomy" id="758803"/>
    <lineage>
        <taxon>Bacteria</taxon>
        <taxon>Bacillati</taxon>
        <taxon>Actinomycetota</taxon>
        <taxon>Actinomycetes</taxon>
        <taxon>Streptosporangiales</taxon>
        <taxon>Nocardiopsidaceae</taxon>
        <taxon>Nocardiopsis</taxon>
    </lineage>
</organism>
<dbReference type="RefSeq" id="WP_073384328.1">
    <property type="nucleotide sequence ID" value="NZ_FQZK01000042.1"/>
</dbReference>
<dbReference type="AlphaFoldDB" id="A0A1M6WCX0"/>
<gene>
    <name evidence="1" type="ORF">SAMN05421803_14219</name>
</gene>